<gene>
    <name evidence="1" type="ORF">SDC9_59773</name>
</gene>
<dbReference type="AlphaFoldDB" id="A0A644XB06"/>
<dbReference type="EMBL" id="VSSQ01002116">
    <property type="protein sequence ID" value="MPM13416.1"/>
    <property type="molecule type" value="Genomic_DNA"/>
</dbReference>
<sequence>MKNLSLGLLSLIISSLSLNAQSDEYFKSFMEEADINSVIYRGNAPFSYHFKHEGSYYLINEKFHTGSIIFNGKKYTDVEINLNCHIDELIIKIPESISTVIVNKEFVNSFNIAGKNFIYYNSFNSLSPESGYYQLQYSGRDTLLKKVKKIYVEEIPQSATSGTLRRIFKHEENFHIYTGGKWNKAANRRDLIKIYPQIKKEIKRFIRESKLNFTNDKDNSILEVVKFAEINNLRKR</sequence>
<name>A0A644XB06_9ZZZZ</name>
<proteinExistence type="predicted"/>
<organism evidence="1">
    <name type="scientific">bioreactor metagenome</name>
    <dbReference type="NCBI Taxonomy" id="1076179"/>
    <lineage>
        <taxon>unclassified sequences</taxon>
        <taxon>metagenomes</taxon>
        <taxon>ecological metagenomes</taxon>
    </lineage>
</organism>
<comment type="caution">
    <text evidence="1">The sequence shown here is derived from an EMBL/GenBank/DDBJ whole genome shotgun (WGS) entry which is preliminary data.</text>
</comment>
<evidence type="ECO:0000313" key="1">
    <source>
        <dbReference type="EMBL" id="MPM13416.1"/>
    </source>
</evidence>
<protein>
    <submittedName>
        <fullName evidence="1">Uncharacterized protein</fullName>
    </submittedName>
</protein>
<reference evidence="1" key="1">
    <citation type="submission" date="2019-08" db="EMBL/GenBank/DDBJ databases">
        <authorList>
            <person name="Kucharzyk K."/>
            <person name="Murdoch R.W."/>
            <person name="Higgins S."/>
            <person name="Loffler F."/>
        </authorList>
    </citation>
    <scope>NUCLEOTIDE SEQUENCE</scope>
</reference>
<accession>A0A644XB06</accession>